<name>A0A401X4G6_ACEPA</name>
<evidence type="ECO:0000313" key="2">
    <source>
        <dbReference type="Proteomes" id="UP000287385"/>
    </source>
</evidence>
<evidence type="ECO:0000313" key="1">
    <source>
        <dbReference type="EMBL" id="GCD62771.1"/>
    </source>
</evidence>
<dbReference type="AlphaFoldDB" id="A0A401X4G6"/>
<dbReference type="Proteomes" id="UP000287385">
    <property type="component" value="Unassembled WGS sequence"/>
</dbReference>
<proteinExistence type="predicted"/>
<organism evidence="1 2">
    <name type="scientific">Acetobacter pasteurianus NBRC 3278</name>
    <dbReference type="NCBI Taxonomy" id="1226660"/>
    <lineage>
        <taxon>Bacteria</taxon>
        <taxon>Pseudomonadati</taxon>
        <taxon>Pseudomonadota</taxon>
        <taxon>Alphaproteobacteria</taxon>
        <taxon>Acetobacterales</taxon>
        <taxon>Acetobacteraceae</taxon>
        <taxon>Acetobacter</taxon>
    </lineage>
</organism>
<dbReference type="EMBL" id="BDEV01000073">
    <property type="protein sequence ID" value="GCD62771.1"/>
    <property type="molecule type" value="Genomic_DNA"/>
</dbReference>
<keyword evidence="2" id="KW-1185">Reference proteome</keyword>
<accession>A0A401X4G6</accession>
<gene>
    <name evidence="1" type="ORF">NBRC3278_1864</name>
</gene>
<protein>
    <submittedName>
        <fullName evidence="1">Uncharacterized protein</fullName>
    </submittedName>
</protein>
<comment type="caution">
    <text evidence="1">The sequence shown here is derived from an EMBL/GenBank/DDBJ whole genome shotgun (WGS) entry which is preliminary data.</text>
</comment>
<sequence length="97" mass="11347">MGLGRLISDAVTHCDALSYRAPMRARTHIRTDIPFYRKVRHSASLRHYMMTEFTDALTHTDALSYRAPMRARAHIRTDKPFYREVRQSVSVRQKAVQ</sequence>
<reference evidence="1 2" key="1">
    <citation type="submission" date="2016-06" db="EMBL/GenBank/DDBJ databases">
        <title>Acetobacter pasteurianus NBRC 3278 whole genome sequencing project.</title>
        <authorList>
            <person name="Matsutani M."/>
            <person name="Shiwa Y."/>
            <person name="Okamoto-Kainuma A."/>
            <person name="Ishikawa M."/>
            <person name="Koizumi Y."/>
            <person name="Yoshikawa H."/>
            <person name="Yakushi T."/>
            <person name="Matsushita K."/>
        </authorList>
    </citation>
    <scope>NUCLEOTIDE SEQUENCE [LARGE SCALE GENOMIC DNA]</scope>
    <source>
        <strain evidence="1 2">NBRC 3278</strain>
    </source>
</reference>